<evidence type="ECO:0000313" key="2">
    <source>
        <dbReference type="Proteomes" id="UP000237271"/>
    </source>
</evidence>
<dbReference type="Proteomes" id="UP000237271">
    <property type="component" value="Unassembled WGS sequence"/>
</dbReference>
<accession>A0A2P4X0C0</accession>
<dbReference type="EMBL" id="NCKW01020121">
    <property type="protein sequence ID" value="POM58981.1"/>
    <property type="molecule type" value="Genomic_DNA"/>
</dbReference>
<organism evidence="1 2">
    <name type="scientific">Phytophthora palmivora</name>
    <dbReference type="NCBI Taxonomy" id="4796"/>
    <lineage>
        <taxon>Eukaryota</taxon>
        <taxon>Sar</taxon>
        <taxon>Stramenopiles</taxon>
        <taxon>Oomycota</taxon>
        <taxon>Peronosporomycetes</taxon>
        <taxon>Peronosporales</taxon>
        <taxon>Peronosporaceae</taxon>
        <taxon>Phytophthora</taxon>
    </lineage>
</organism>
<sequence length="79" mass="9239">MKDTRRESRPLTASLMAAYIREEHSGWLDSYAEGKKDRFYIGCNDEKLEDLVEVQDKFAKFFQANYSSYAASEIDYCVH</sequence>
<evidence type="ECO:0000313" key="1">
    <source>
        <dbReference type="EMBL" id="POM58981.1"/>
    </source>
</evidence>
<comment type="caution">
    <text evidence="1">The sequence shown here is derived from an EMBL/GenBank/DDBJ whole genome shotgun (WGS) entry which is preliminary data.</text>
</comment>
<dbReference type="OrthoDB" id="90455at2759"/>
<dbReference type="AlphaFoldDB" id="A0A2P4X0C0"/>
<proteinExistence type="predicted"/>
<reference evidence="1 2" key="1">
    <citation type="journal article" date="2017" name="Genome Biol. Evol.">
        <title>Phytophthora megakarya and P. palmivora, closely related causal agents of cacao black pod rot, underwent increases in genome sizes and gene numbers by different mechanisms.</title>
        <authorList>
            <person name="Ali S.S."/>
            <person name="Shao J."/>
            <person name="Lary D.J."/>
            <person name="Kronmiller B."/>
            <person name="Shen D."/>
            <person name="Strem M.D."/>
            <person name="Amoako-Attah I."/>
            <person name="Akrofi A.Y."/>
            <person name="Begoude B.A."/>
            <person name="Ten Hoopen G.M."/>
            <person name="Coulibaly K."/>
            <person name="Kebe B.I."/>
            <person name="Melnick R.L."/>
            <person name="Guiltinan M.J."/>
            <person name="Tyler B.M."/>
            <person name="Meinhardt L.W."/>
            <person name="Bailey B.A."/>
        </authorList>
    </citation>
    <scope>NUCLEOTIDE SEQUENCE [LARGE SCALE GENOMIC DNA]</scope>
    <source>
        <strain evidence="2">sbr112.9</strain>
    </source>
</reference>
<keyword evidence="2" id="KW-1185">Reference proteome</keyword>
<gene>
    <name evidence="1" type="ORF">PHPALM_36297</name>
</gene>
<protein>
    <submittedName>
        <fullName evidence="1">Uncharacterized protein</fullName>
    </submittedName>
</protein>
<name>A0A2P4X0C0_9STRA</name>